<feature type="transmembrane region" description="Helical" evidence="7">
    <location>
        <begin position="353"/>
        <end position="377"/>
    </location>
</feature>
<gene>
    <name evidence="9" type="ORF">ACFOEK_16515</name>
</gene>
<dbReference type="RefSeq" id="WP_386722568.1">
    <property type="nucleotide sequence ID" value="NZ_JBHRSZ010000007.1"/>
</dbReference>
<dbReference type="Pfam" id="PF01553">
    <property type="entry name" value="Acyltransferase"/>
    <property type="match status" value="1"/>
</dbReference>
<dbReference type="Gene3D" id="1.20.1250.20">
    <property type="entry name" value="MFS general substrate transporter like domains"/>
    <property type="match status" value="1"/>
</dbReference>
<keyword evidence="4 7" id="KW-0812">Transmembrane</keyword>
<dbReference type="Pfam" id="PF07690">
    <property type="entry name" value="MFS_1"/>
    <property type="match status" value="1"/>
</dbReference>
<feature type="transmembrane region" description="Helical" evidence="7">
    <location>
        <begin position="193"/>
        <end position="212"/>
    </location>
</feature>
<comment type="subcellular location">
    <subcellularLocation>
        <location evidence="1">Cell membrane</location>
        <topology evidence="1">Multi-pass membrane protein</topology>
    </subcellularLocation>
</comment>
<dbReference type="PANTHER" id="PTHR43266:SF2">
    <property type="entry name" value="MAJOR FACILITATOR SUPERFAMILY (MFS) PROFILE DOMAIN-CONTAINING PROTEIN"/>
    <property type="match status" value="1"/>
</dbReference>
<keyword evidence="6 7" id="KW-0472">Membrane</keyword>
<keyword evidence="2" id="KW-0813">Transport</keyword>
<protein>
    <submittedName>
        <fullName evidence="9">MFS transporter</fullName>
    </submittedName>
</protein>
<feature type="transmembrane region" description="Helical" evidence="7">
    <location>
        <begin position="248"/>
        <end position="267"/>
    </location>
</feature>
<name>A0ABV7HIJ3_9GAMM</name>
<dbReference type="SUPFAM" id="SSF103473">
    <property type="entry name" value="MFS general substrate transporter"/>
    <property type="match status" value="1"/>
</dbReference>
<dbReference type="Proteomes" id="UP001595476">
    <property type="component" value="Unassembled WGS sequence"/>
</dbReference>
<dbReference type="InterPro" id="IPR011701">
    <property type="entry name" value="MFS"/>
</dbReference>
<evidence type="ECO:0000256" key="6">
    <source>
        <dbReference type="ARBA" id="ARBA00023136"/>
    </source>
</evidence>
<keyword evidence="3" id="KW-1003">Cell membrane</keyword>
<dbReference type="SUPFAM" id="SSF69593">
    <property type="entry name" value="Glycerol-3-phosphate (1)-acyltransferase"/>
    <property type="match status" value="1"/>
</dbReference>
<dbReference type="SMART" id="SM00563">
    <property type="entry name" value="PlsC"/>
    <property type="match status" value="1"/>
</dbReference>
<keyword evidence="5 7" id="KW-1133">Transmembrane helix</keyword>
<dbReference type="CDD" id="cd07989">
    <property type="entry name" value="LPLAT_AGPAT-like"/>
    <property type="match status" value="1"/>
</dbReference>
<accession>A0ABV7HIJ3</accession>
<organism evidence="9 10">
    <name type="scientific">Litoribrevibacter euphylliae</name>
    <dbReference type="NCBI Taxonomy" id="1834034"/>
    <lineage>
        <taxon>Bacteria</taxon>
        <taxon>Pseudomonadati</taxon>
        <taxon>Pseudomonadota</taxon>
        <taxon>Gammaproteobacteria</taxon>
        <taxon>Oceanospirillales</taxon>
        <taxon>Oceanospirillaceae</taxon>
        <taxon>Litoribrevibacter</taxon>
    </lineage>
</organism>
<keyword evidence="10" id="KW-1185">Reference proteome</keyword>
<evidence type="ECO:0000259" key="8">
    <source>
        <dbReference type="SMART" id="SM00563"/>
    </source>
</evidence>
<feature type="transmembrane region" description="Helical" evidence="7">
    <location>
        <begin position="419"/>
        <end position="439"/>
    </location>
</feature>
<dbReference type="InterPro" id="IPR002123">
    <property type="entry name" value="Plipid/glycerol_acylTrfase"/>
</dbReference>
<evidence type="ECO:0000256" key="3">
    <source>
        <dbReference type="ARBA" id="ARBA00022475"/>
    </source>
</evidence>
<feature type="transmembrane region" description="Helical" evidence="7">
    <location>
        <begin position="279"/>
        <end position="302"/>
    </location>
</feature>
<sequence>MTDHNSSNMSTQESDEQGQFALLKKRRFLPYFLTQALGAFNDNVYKNALLLFVAFGTFSSMTSDGSGMDKNLINNLAAGLFILPFFIFSPLAGQFADKYEKSQLIRKIKLFEIGVMALACFAIWQESIMGMILLLFAMGTQSAFFGPVKFSILPQHLRSDELVGGNALVETGTFLAILLGTILAGYLVDATDAKVTVSISVMVFAVLGYLACRSIPKGEAPSPELKINWNPATELIDVWKRTLDNRSVYLSIMAISWFWFMGASYLTQFPNFAKDVLQGNAQVVTLLLTLFSIGIALGSLLCERLSGRKIELGIVPIGSLGMSVFGIDLFFAVPETTVADIGAVAFIQNPDNWRLMADLLLLSISSGLFIVPLNALIQERSDEKERAQVIAASNVFGALFMVASALFAILFLSVLELTIPEYFCVLAIMNLVVAGYIYAQVPEFVLRFYIWMLSHTMYRVNHKNLENLPDEGAAVIVANHVSFVDALLIAGACRRPLRFVMDKPIYESKGLNWFFKLAKTIPITSERRDPEAYQAAMNQVSDALANGEVVCIFPEGRLTRDGEIDTFRRGIELIIERNPVPVLPVALRGLWGSFFSHGNGAALASPPKRFWSKVDIWAGDLVAAEQVSAPLLESKVKDLRGDLA</sequence>
<evidence type="ECO:0000256" key="1">
    <source>
        <dbReference type="ARBA" id="ARBA00004651"/>
    </source>
</evidence>
<feature type="transmembrane region" description="Helical" evidence="7">
    <location>
        <begin position="389"/>
        <end position="413"/>
    </location>
</feature>
<feature type="transmembrane region" description="Helical" evidence="7">
    <location>
        <begin position="108"/>
        <end position="125"/>
    </location>
</feature>
<dbReference type="InterPro" id="IPR036259">
    <property type="entry name" value="MFS_trans_sf"/>
</dbReference>
<dbReference type="EMBL" id="JBHRSZ010000007">
    <property type="protein sequence ID" value="MFC3152641.1"/>
    <property type="molecule type" value="Genomic_DNA"/>
</dbReference>
<evidence type="ECO:0000256" key="7">
    <source>
        <dbReference type="SAM" id="Phobius"/>
    </source>
</evidence>
<dbReference type="PANTHER" id="PTHR43266">
    <property type="entry name" value="MACROLIDE-EFFLUX PROTEIN"/>
    <property type="match status" value="1"/>
</dbReference>
<evidence type="ECO:0000313" key="10">
    <source>
        <dbReference type="Proteomes" id="UP001595476"/>
    </source>
</evidence>
<evidence type="ECO:0000256" key="5">
    <source>
        <dbReference type="ARBA" id="ARBA00022989"/>
    </source>
</evidence>
<proteinExistence type="predicted"/>
<feature type="transmembrane region" description="Helical" evidence="7">
    <location>
        <begin position="73"/>
        <end position="96"/>
    </location>
</feature>
<reference evidence="10" key="1">
    <citation type="journal article" date="2019" name="Int. J. Syst. Evol. Microbiol.">
        <title>The Global Catalogue of Microorganisms (GCM) 10K type strain sequencing project: providing services to taxonomists for standard genome sequencing and annotation.</title>
        <authorList>
            <consortium name="The Broad Institute Genomics Platform"/>
            <consortium name="The Broad Institute Genome Sequencing Center for Infectious Disease"/>
            <person name="Wu L."/>
            <person name="Ma J."/>
        </authorList>
    </citation>
    <scope>NUCLEOTIDE SEQUENCE [LARGE SCALE GENOMIC DNA]</scope>
    <source>
        <strain evidence="10">KCTC 52438</strain>
    </source>
</reference>
<evidence type="ECO:0000313" key="9">
    <source>
        <dbReference type="EMBL" id="MFC3152641.1"/>
    </source>
</evidence>
<feature type="domain" description="Phospholipid/glycerol acyltransferase" evidence="8">
    <location>
        <begin position="474"/>
        <end position="590"/>
    </location>
</feature>
<comment type="caution">
    <text evidence="9">The sequence shown here is derived from an EMBL/GenBank/DDBJ whole genome shotgun (WGS) entry which is preliminary data.</text>
</comment>
<dbReference type="CDD" id="cd06173">
    <property type="entry name" value="MFS_MefA_like"/>
    <property type="match status" value="1"/>
</dbReference>
<evidence type="ECO:0000256" key="2">
    <source>
        <dbReference type="ARBA" id="ARBA00022448"/>
    </source>
</evidence>
<feature type="transmembrane region" description="Helical" evidence="7">
    <location>
        <begin position="314"/>
        <end position="333"/>
    </location>
</feature>
<evidence type="ECO:0000256" key="4">
    <source>
        <dbReference type="ARBA" id="ARBA00022692"/>
    </source>
</evidence>
<feature type="transmembrane region" description="Helical" evidence="7">
    <location>
        <begin position="162"/>
        <end position="187"/>
    </location>
</feature>